<evidence type="ECO:0000256" key="1">
    <source>
        <dbReference type="SAM" id="MobiDB-lite"/>
    </source>
</evidence>
<proteinExistence type="predicted"/>
<organism evidence="3">
    <name type="scientific">Ralstonia solanacearum</name>
    <name type="common">Pseudomonas solanacearum</name>
    <dbReference type="NCBI Taxonomy" id="305"/>
    <lineage>
        <taxon>Bacteria</taxon>
        <taxon>Pseudomonadati</taxon>
        <taxon>Pseudomonadota</taxon>
        <taxon>Betaproteobacteria</taxon>
        <taxon>Burkholderiales</taxon>
        <taxon>Burkholderiaceae</taxon>
        <taxon>Ralstonia</taxon>
        <taxon>Ralstonia solanacearum species complex</taxon>
    </lineage>
</organism>
<feature type="compositionally biased region" description="Polar residues" evidence="1">
    <location>
        <begin position="224"/>
        <end position="239"/>
    </location>
</feature>
<dbReference type="Gene3D" id="2.40.40.10">
    <property type="entry name" value="RlpA-like domain"/>
    <property type="match status" value="1"/>
</dbReference>
<feature type="region of interest" description="Disordered" evidence="1">
    <location>
        <begin position="187"/>
        <end position="239"/>
    </location>
</feature>
<reference evidence="3" key="1">
    <citation type="submission" date="2015-10" db="EMBL/GenBank/DDBJ databases">
        <authorList>
            <person name="Gilbert D.G."/>
        </authorList>
    </citation>
    <scope>NUCLEOTIDE SEQUENCE</scope>
    <source>
        <strain evidence="3">Phyl III-seqv23</strain>
    </source>
</reference>
<keyword evidence="2" id="KW-0732">Signal</keyword>
<accession>A0A0S4U5X0</accession>
<dbReference type="GO" id="GO:0009254">
    <property type="term" value="P:peptidoglycan turnover"/>
    <property type="evidence" value="ECO:0007669"/>
    <property type="project" value="InterPro"/>
</dbReference>
<feature type="compositionally biased region" description="Low complexity" evidence="1">
    <location>
        <begin position="206"/>
        <end position="223"/>
    </location>
</feature>
<dbReference type="InterPro" id="IPR036908">
    <property type="entry name" value="RlpA-like_sf"/>
</dbReference>
<sequence length="399" mass="41313">MRNISITAGILFIFALSLNKSAKAVQDIPSIPVYLGPGNAGYPTADAAGQALAALVCNAPGNQSYFQSCTYAGLRTDIPDPDPTSPLPFAGRAMVTLVRNGSSLTMTAGDVRETFSCPAGNWSLRWLPNNPIPVCEGSGTAPPPQPSLQITASAAFIPAGGTTQNGKILTKSNLTLRVTQAGQSVSGMSVGLQSSRGSQDAIQGPTAATNASGTSTASVSTRAQPGQSTISGSSPSNLQTTNQANISWLPARYEQSFLVTCYTLAVEAEAPATPISHNICGLPSANHYRSKFLTDVKMQGSGQALDGTIVHYRGQGCFNTDTCARTATGACATVGTTIAVDRSVIPKGGSVTVDILGQRKAQDGGGWINGYHIDDYMGPQRAACLQLGTRNSGIVFQSY</sequence>
<protein>
    <submittedName>
        <fullName evidence="3">Uncharacterized protein</fullName>
    </submittedName>
</protein>
<dbReference type="SUPFAM" id="SSF50685">
    <property type="entry name" value="Barwin-like endoglucanases"/>
    <property type="match status" value="1"/>
</dbReference>
<dbReference type="GO" id="GO:0004553">
    <property type="term" value="F:hydrolase activity, hydrolyzing O-glycosyl compounds"/>
    <property type="evidence" value="ECO:0007669"/>
    <property type="project" value="InterPro"/>
</dbReference>
<dbReference type="InterPro" id="IPR013783">
    <property type="entry name" value="Ig-like_fold"/>
</dbReference>
<gene>
    <name evidence="3" type="ORF">PSS4_v1_360001</name>
</gene>
<dbReference type="Pfam" id="PF06725">
    <property type="entry name" value="3D"/>
    <property type="match status" value="1"/>
</dbReference>
<dbReference type="EMBL" id="LN899821">
    <property type="protein sequence ID" value="CUV17591.1"/>
    <property type="molecule type" value="Genomic_DNA"/>
</dbReference>
<dbReference type="GO" id="GO:0019867">
    <property type="term" value="C:outer membrane"/>
    <property type="evidence" value="ECO:0007669"/>
    <property type="project" value="InterPro"/>
</dbReference>
<evidence type="ECO:0000256" key="2">
    <source>
        <dbReference type="SAM" id="SignalP"/>
    </source>
</evidence>
<evidence type="ECO:0000313" key="3">
    <source>
        <dbReference type="EMBL" id="CUV17591.1"/>
    </source>
</evidence>
<dbReference type="Gene3D" id="2.60.40.10">
    <property type="entry name" value="Immunoglobulins"/>
    <property type="match status" value="1"/>
</dbReference>
<name>A0A0S4U5X0_RALSL</name>
<feature type="signal peptide" evidence="2">
    <location>
        <begin position="1"/>
        <end position="24"/>
    </location>
</feature>
<feature type="chain" id="PRO_5043534130" evidence="2">
    <location>
        <begin position="25"/>
        <end position="399"/>
    </location>
</feature>
<dbReference type="AlphaFoldDB" id="A0A0S4U5X0"/>
<feature type="compositionally biased region" description="Polar residues" evidence="1">
    <location>
        <begin position="187"/>
        <end position="201"/>
    </location>
</feature>
<dbReference type="InterPro" id="IPR010611">
    <property type="entry name" value="3D_dom"/>
</dbReference>